<accession>A0AAU8BI85</accession>
<dbReference type="InterPro" id="IPR018011">
    <property type="entry name" value="Carb_sulfotrans_8-10"/>
</dbReference>
<keyword evidence="2" id="KW-0808">Transferase</keyword>
<dbReference type="EMBL" id="CP115920">
    <property type="protein sequence ID" value="XCD16401.1"/>
    <property type="molecule type" value="Genomic_DNA"/>
</dbReference>
<evidence type="ECO:0000256" key="7">
    <source>
        <dbReference type="ARBA" id="ARBA00023180"/>
    </source>
</evidence>
<proteinExistence type="predicted"/>
<dbReference type="GO" id="GO:0016051">
    <property type="term" value="P:carbohydrate biosynthetic process"/>
    <property type="evidence" value="ECO:0007669"/>
    <property type="project" value="InterPro"/>
</dbReference>
<evidence type="ECO:0000256" key="6">
    <source>
        <dbReference type="ARBA" id="ARBA00023136"/>
    </source>
</evidence>
<dbReference type="PANTHER" id="PTHR12137">
    <property type="entry name" value="CARBOHYDRATE SULFOTRANSFERASE"/>
    <property type="match status" value="1"/>
</dbReference>
<dbReference type="KEGG" id="vck:PG915_02135"/>
<keyword evidence="4" id="KW-1133">Transmembrane helix</keyword>
<gene>
    <name evidence="8" type="ORF">PG915_02135</name>
</gene>
<evidence type="ECO:0000313" key="8">
    <source>
        <dbReference type="EMBL" id="XCD16401.1"/>
    </source>
</evidence>
<dbReference type="GO" id="GO:0016020">
    <property type="term" value="C:membrane"/>
    <property type="evidence" value="ECO:0007669"/>
    <property type="project" value="InterPro"/>
</dbReference>
<dbReference type="InterPro" id="IPR027417">
    <property type="entry name" value="P-loop_NTPase"/>
</dbReference>
<evidence type="ECO:0000256" key="4">
    <source>
        <dbReference type="ARBA" id="ARBA00022989"/>
    </source>
</evidence>
<evidence type="ECO:0000256" key="5">
    <source>
        <dbReference type="ARBA" id="ARBA00023034"/>
    </source>
</evidence>
<dbReference type="RefSeq" id="WP_353497684.1">
    <property type="nucleotide sequence ID" value="NZ_CP115920.1"/>
</dbReference>
<name>A0AAU8BI85_9VIBR</name>
<organism evidence="8">
    <name type="scientific">Vibrio chaetopteri</name>
    <dbReference type="NCBI Taxonomy" id="3016528"/>
    <lineage>
        <taxon>Bacteria</taxon>
        <taxon>Pseudomonadati</taxon>
        <taxon>Pseudomonadota</taxon>
        <taxon>Gammaproteobacteria</taxon>
        <taxon>Vibrionales</taxon>
        <taxon>Vibrionaceae</taxon>
        <taxon>Vibrio</taxon>
    </lineage>
</organism>
<keyword evidence="3" id="KW-0812">Transmembrane</keyword>
<dbReference type="Gene3D" id="3.40.50.300">
    <property type="entry name" value="P-loop containing nucleotide triphosphate hydrolases"/>
    <property type="match status" value="1"/>
</dbReference>
<comment type="subcellular location">
    <subcellularLocation>
        <location evidence="1">Golgi apparatus membrane</location>
        <topology evidence="1">Single-pass type II membrane protein</topology>
    </subcellularLocation>
</comment>
<protein>
    <submittedName>
        <fullName evidence="8">Sulfotransferase family 2 domain-containing protein</fullName>
    </submittedName>
</protein>
<keyword evidence="5" id="KW-0333">Golgi apparatus</keyword>
<dbReference type="AlphaFoldDB" id="A0AAU8BI85"/>
<sequence>MIRKIVRNIIPIQFRSMIQRLRGRSVYHDYYLMHRCIFIHIPKSAGQSISLALFNDKHPGHYSIKKFEWESPKKKEAYFKFTVVRNPWDRLYSAYNYLTKFTPYKSDQEFSEKYLSEYKSFEDFILNGLKKKEISSWVHFRPQSDFLLDSKGNFDIDYVARFENIEDGFLDIAKRLDVDVPKLQKVNSSNRDSKSYKKHYSQDTIRIVAKHYENDIKLLNYEF</sequence>
<reference evidence="8" key="1">
    <citation type="submission" date="2023-01" db="EMBL/GenBank/DDBJ databases">
        <title>Vibrio sp. CB1-14 genome sequencing.</title>
        <authorList>
            <person name="Otstavnykh N."/>
            <person name="Isaeva M."/>
            <person name="Meleshko D."/>
        </authorList>
    </citation>
    <scope>NUCLEOTIDE SEQUENCE</scope>
    <source>
        <strain evidence="8">CB1-14</strain>
    </source>
</reference>
<evidence type="ECO:0000256" key="2">
    <source>
        <dbReference type="ARBA" id="ARBA00022679"/>
    </source>
</evidence>
<dbReference type="SUPFAM" id="SSF52540">
    <property type="entry name" value="P-loop containing nucleoside triphosphate hydrolases"/>
    <property type="match status" value="1"/>
</dbReference>
<keyword evidence="7" id="KW-0325">Glycoprotein</keyword>
<keyword evidence="6" id="KW-0472">Membrane</keyword>
<dbReference type="PANTHER" id="PTHR12137:SF54">
    <property type="entry name" value="CARBOHYDRATE SULFOTRANSFERASE"/>
    <property type="match status" value="1"/>
</dbReference>
<evidence type="ECO:0000256" key="1">
    <source>
        <dbReference type="ARBA" id="ARBA00004323"/>
    </source>
</evidence>
<dbReference type="Pfam" id="PF03567">
    <property type="entry name" value="Sulfotransfer_2"/>
    <property type="match status" value="1"/>
</dbReference>
<dbReference type="GO" id="GO:0008146">
    <property type="term" value="F:sulfotransferase activity"/>
    <property type="evidence" value="ECO:0007669"/>
    <property type="project" value="InterPro"/>
</dbReference>
<evidence type="ECO:0000256" key="3">
    <source>
        <dbReference type="ARBA" id="ARBA00022692"/>
    </source>
</evidence>
<dbReference type="InterPro" id="IPR005331">
    <property type="entry name" value="Sulfotransferase"/>
</dbReference>